<organism evidence="7 8">
    <name type="scientific">Candidatus Dojkabacteria bacterium</name>
    <dbReference type="NCBI Taxonomy" id="2099670"/>
    <lineage>
        <taxon>Bacteria</taxon>
        <taxon>Candidatus Dojkabacteria</taxon>
    </lineage>
</organism>
<dbReference type="PANTHER" id="PTHR11727">
    <property type="entry name" value="DIMETHYLADENOSINE TRANSFERASE"/>
    <property type="match status" value="1"/>
</dbReference>
<keyword evidence="2 5" id="KW-0808">Transferase</keyword>
<feature type="binding site" evidence="5">
    <location>
        <position position="37"/>
    </location>
    <ligand>
        <name>S-adenosyl-L-methionine</name>
        <dbReference type="ChEBI" id="CHEBI:59789"/>
    </ligand>
</feature>
<evidence type="ECO:0000256" key="1">
    <source>
        <dbReference type="ARBA" id="ARBA00022603"/>
    </source>
</evidence>
<dbReference type="SUPFAM" id="SSF53335">
    <property type="entry name" value="S-adenosyl-L-methionine-dependent methyltransferases"/>
    <property type="match status" value="1"/>
</dbReference>
<comment type="caution">
    <text evidence="7">The sequence shown here is derived from an EMBL/GenBank/DDBJ whole genome shotgun (WGS) entry which is preliminary data.</text>
</comment>
<proteinExistence type="inferred from homology"/>
<dbReference type="InterPro" id="IPR029063">
    <property type="entry name" value="SAM-dependent_MTases_sf"/>
</dbReference>
<protein>
    <recommendedName>
        <fullName evidence="6">Ribosomal RNA adenine methylase transferase N-terminal domain-containing protein</fullName>
    </recommendedName>
</protein>
<evidence type="ECO:0000313" key="8">
    <source>
        <dbReference type="Proteomes" id="UP000554004"/>
    </source>
</evidence>
<dbReference type="PROSITE" id="PS51689">
    <property type="entry name" value="SAM_RNA_A_N6_MT"/>
    <property type="match status" value="1"/>
</dbReference>
<keyword evidence="3 5" id="KW-0949">S-adenosyl-L-methionine</keyword>
<dbReference type="Pfam" id="PF00398">
    <property type="entry name" value="RrnaAD"/>
    <property type="match status" value="1"/>
</dbReference>
<reference evidence="7 8" key="1">
    <citation type="journal article" date="2020" name="Biotechnol. Biofuels">
        <title>New insights from the biogas microbiome by comprehensive genome-resolved metagenomics of nearly 1600 species originating from multiple anaerobic digesters.</title>
        <authorList>
            <person name="Campanaro S."/>
            <person name="Treu L."/>
            <person name="Rodriguez-R L.M."/>
            <person name="Kovalovszki A."/>
            <person name="Ziels R.M."/>
            <person name="Maus I."/>
            <person name="Zhu X."/>
            <person name="Kougias P.G."/>
            <person name="Basile A."/>
            <person name="Luo G."/>
            <person name="Schluter A."/>
            <person name="Konstantinidis K.T."/>
            <person name="Angelidaki I."/>
        </authorList>
    </citation>
    <scope>NUCLEOTIDE SEQUENCE [LARGE SCALE GENOMIC DNA]</scope>
    <source>
        <strain evidence="7">AS06rmzACSIP_421</strain>
    </source>
</reference>
<feature type="domain" description="Ribosomal RNA adenine methylase transferase N-terminal" evidence="6">
    <location>
        <begin position="17"/>
        <end position="181"/>
    </location>
</feature>
<feature type="binding site" evidence="5">
    <location>
        <position position="99"/>
    </location>
    <ligand>
        <name>S-adenosyl-L-methionine</name>
        <dbReference type="ChEBI" id="CHEBI:59789"/>
    </ligand>
</feature>
<dbReference type="SMART" id="SM00650">
    <property type="entry name" value="rADc"/>
    <property type="match status" value="1"/>
</dbReference>
<name>A0A847ETN1_9BACT</name>
<dbReference type="PANTHER" id="PTHR11727:SF14">
    <property type="entry name" value="BLL8166 PROTEIN"/>
    <property type="match status" value="1"/>
</dbReference>
<evidence type="ECO:0000256" key="4">
    <source>
        <dbReference type="ARBA" id="ARBA00022884"/>
    </source>
</evidence>
<dbReference type="Proteomes" id="UP000554004">
    <property type="component" value="Unassembled WGS sequence"/>
</dbReference>
<dbReference type="AlphaFoldDB" id="A0A847ETN1"/>
<feature type="binding site" evidence="5">
    <location>
        <position position="80"/>
    </location>
    <ligand>
        <name>S-adenosyl-L-methionine</name>
        <dbReference type="ChEBI" id="CHEBI:59789"/>
    </ligand>
</feature>
<feature type="binding site" evidence="5">
    <location>
        <position position="10"/>
    </location>
    <ligand>
        <name>S-adenosyl-L-methionine</name>
        <dbReference type="ChEBI" id="CHEBI:59789"/>
    </ligand>
</feature>
<evidence type="ECO:0000313" key="7">
    <source>
        <dbReference type="EMBL" id="NLE31085.1"/>
    </source>
</evidence>
<comment type="caution">
    <text evidence="5">Lacks conserved residue(s) required for the propagation of feature annotation.</text>
</comment>
<dbReference type="Gene3D" id="3.40.50.150">
    <property type="entry name" value="Vaccinia Virus protein VP39"/>
    <property type="match status" value="1"/>
</dbReference>
<keyword evidence="4 5" id="KW-0694">RNA-binding</keyword>
<evidence type="ECO:0000256" key="2">
    <source>
        <dbReference type="ARBA" id="ARBA00022679"/>
    </source>
</evidence>
<comment type="similarity">
    <text evidence="5">Belongs to the class I-like SAM-binding methyltransferase superfamily. rRNA adenine N(6)-methyltransferase family.</text>
</comment>
<gene>
    <name evidence="7" type="ORF">GX618_02305</name>
</gene>
<dbReference type="EMBL" id="JAAZAL010000086">
    <property type="protein sequence ID" value="NLE31085.1"/>
    <property type="molecule type" value="Genomic_DNA"/>
</dbReference>
<feature type="binding site" evidence="5">
    <location>
        <position position="58"/>
    </location>
    <ligand>
        <name>S-adenosyl-L-methionine</name>
        <dbReference type="ChEBI" id="CHEBI:59789"/>
    </ligand>
</feature>
<sequence>MKAKRSLGQNFFINKNLGEHIINIVSENKCKNIVEIGPGMGFFTKYLIERFENTILVEKDTSLVQNLKIQFPKANIVNDDFLDISLEEIIKEDSMFFGSLPFNVSKPIIRKIIESNLFKYPSFFIVQKEVAQKYIYRAPYSSLSLTTALYANTKHILDISRDSFRPKPNVTSSLISFTPRDIKIKDVKGIEELITLSFRQPRKNIKNNLKNTRFLKGSSKYELLRPAQLSLDEYINIYEYSH</sequence>
<dbReference type="GO" id="GO:0000179">
    <property type="term" value="F:rRNA (adenine-N6,N6-)-dimethyltransferase activity"/>
    <property type="evidence" value="ECO:0007669"/>
    <property type="project" value="UniProtKB-UniRule"/>
</dbReference>
<accession>A0A847ETN1</accession>
<evidence type="ECO:0000259" key="6">
    <source>
        <dbReference type="SMART" id="SM00650"/>
    </source>
</evidence>
<dbReference type="GO" id="GO:0003723">
    <property type="term" value="F:RNA binding"/>
    <property type="evidence" value="ECO:0007669"/>
    <property type="project" value="UniProtKB-UniRule"/>
</dbReference>
<dbReference type="InterPro" id="IPR001737">
    <property type="entry name" value="KsgA/Erm"/>
</dbReference>
<evidence type="ECO:0000256" key="3">
    <source>
        <dbReference type="ARBA" id="ARBA00022691"/>
    </source>
</evidence>
<dbReference type="InterPro" id="IPR023165">
    <property type="entry name" value="rRNA_Ade_diMease-like_C"/>
</dbReference>
<dbReference type="InterPro" id="IPR020598">
    <property type="entry name" value="rRNA_Ade_methylase_Trfase_N"/>
</dbReference>
<evidence type="ECO:0000256" key="5">
    <source>
        <dbReference type="PROSITE-ProRule" id="PRU01026"/>
    </source>
</evidence>
<keyword evidence="1 5" id="KW-0489">Methyltransferase</keyword>
<dbReference type="Gene3D" id="1.10.8.100">
    <property type="entry name" value="Ribosomal RNA adenine dimethylase-like, domain 2"/>
    <property type="match status" value="1"/>
</dbReference>